<dbReference type="Pfam" id="PF13646">
    <property type="entry name" value="HEAT_2"/>
    <property type="match status" value="1"/>
</dbReference>
<name>A0A7Y6DYS4_9CELL</name>
<dbReference type="RefSeq" id="WP_175348651.1">
    <property type="nucleotide sequence ID" value="NZ_JABMCI010000068.1"/>
</dbReference>
<dbReference type="Gene3D" id="1.25.10.10">
    <property type="entry name" value="Leucine-rich Repeat Variant"/>
    <property type="match status" value="1"/>
</dbReference>
<keyword evidence="2" id="KW-1185">Reference proteome</keyword>
<dbReference type="AlphaFoldDB" id="A0A7Y6DYS4"/>
<comment type="caution">
    <text evidence="1">The sequence shown here is derived from an EMBL/GenBank/DDBJ whole genome shotgun (WGS) entry which is preliminary data.</text>
</comment>
<dbReference type="InterPro" id="IPR011989">
    <property type="entry name" value="ARM-like"/>
</dbReference>
<gene>
    <name evidence="1" type="ORF">HP550_15865</name>
</gene>
<accession>A0A7Y6DYS4</accession>
<evidence type="ECO:0000313" key="2">
    <source>
        <dbReference type="Proteomes" id="UP000565724"/>
    </source>
</evidence>
<dbReference type="EMBL" id="JABMCI010000068">
    <property type="protein sequence ID" value="NUU18730.1"/>
    <property type="molecule type" value="Genomic_DNA"/>
</dbReference>
<reference evidence="1 2" key="1">
    <citation type="submission" date="2020-05" db="EMBL/GenBank/DDBJ databases">
        <title>Genome Sequencing of Type Strains.</title>
        <authorList>
            <person name="Lemaire J.F."/>
            <person name="Inderbitzin P."/>
            <person name="Gregorio O.A."/>
            <person name="Collins S.B."/>
            <person name="Wespe N."/>
            <person name="Knight-Connoni V."/>
        </authorList>
    </citation>
    <scope>NUCLEOTIDE SEQUENCE [LARGE SCALE GENOMIC DNA]</scope>
    <source>
        <strain evidence="1 2">ATCC 25174</strain>
    </source>
</reference>
<dbReference type="SUPFAM" id="SSF48371">
    <property type="entry name" value="ARM repeat"/>
    <property type="match status" value="1"/>
</dbReference>
<organism evidence="1 2">
    <name type="scientific">Cellulomonas humilata</name>
    <dbReference type="NCBI Taxonomy" id="144055"/>
    <lineage>
        <taxon>Bacteria</taxon>
        <taxon>Bacillati</taxon>
        <taxon>Actinomycetota</taxon>
        <taxon>Actinomycetes</taxon>
        <taxon>Micrococcales</taxon>
        <taxon>Cellulomonadaceae</taxon>
        <taxon>Cellulomonas</taxon>
    </lineage>
</organism>
<proteinExistence type="predicted"/>
<dbReference type="Proteomes" id="UP000565724">
    <property type="component" value="Unassembled WGS sequence"/>
</dbReference>
<protein>
    <submittedName>
        <fullName evidence="1">HEAT repeat domain-containing protein</fullName>
    </submittedName>
</protein>
<evidence type="ECO:0000313" key="1">
    <source>
        <dbReference type="EMBL" id="NUU18730.1"/>
    </source>
</evidence>
<sequence>MSARHDFQEALNGLDASGIRDFLTAHSGLPGPRGNVELIAAFGDVAPPGVILGLVGSQDEYLASCAAAALGRLVADGDDERRAELLQVLHAEARDARWRVREGVAMALQRLGDADGAVLRAVVASWAADPDPLVQRAAVAGVCEPRLLKDGKTARGALDACRSATDSLARRPMSDRRNRDVRALRQGLGYCWSVAIAGDPEHGLPAFAELETSSDADVRWIVRENRKKARLKRLLPSSC</sequence>
<dbReference type="InterPro" id="IPR016024">
    <property type="entry name" value="ARM-type_fold"/>
</dbReference>